<accession>A0A831W743</accession>
<evidence type="ECO:0000256" key="3">
    <source>
        <dbReference type="SAM" id="SignalP"/>
    </source>
</evidence>
<name>A0A831W743_9GAMM</name>
<keyword evidence="3" id="KW-0732">Signal</keyword>
<evidence type="ECO:0000256" key="1">
    <source>
        <dbReference type="ARBA" id="ARBA00001947"/>
    </source>
</evidence>
<dbReference type="InterPro" id="IPR004387">
    <property type="entry name" value="Pept_M50_Zn"/>
</dbReference>
<dbReference type="Gene3D" id="2.30.42.10">
    <property type="match status" value="1"/>
</dbReference>
<protein>
    <submittedName>
        <fullName evidence="5">PDZ domain-containing protein</fullName>
    </submittedName>
</protein>
<dbReference type="PROSITE" id="PS50106">
    <property type="entry name" value="PDZ"/>
    <property type="match status" value="1"/>
</dbReference>
<reference evidence="5" key="1">
    <citation type="journal article" date="2020" name="mSystems">
        <title>Genome- and Community-Level Interaction Insights into Carbon Utilization and Element Cycling Functions of Hydrothermarchaeota in Hydrothermal Sediment.</title>
        <authorList>
            <person name="Zhou Z."/>
            <person name="Liu Y."/>
            <person name="Xu W."/>
            <person name="Pan J."/>
            <person name="Luo Z.H."/>
            <person name="Li M."/>
        </authorList>
    </citation>
    <scope>NUCLEOTIDE SEQUENCE [LARGE SCALE GENOMIC DNA]</scope>
    <source>
        <strain evidence="5">HyVt-458</strain>
    </source>
</reference>
<dbReference type="CDD" id="cd06779">
    <property type="entry name" value="cpPDZ_Deg_HtrA-like"/>
    <property type="match status" value="1"/>
</dbReference>
<dbReference type="EMBL" id="DRLF01000022">
    <property type="protein sequence ID" value="HEC05328.1"/>
    <property type="molecule type" value="Genomic_DNA"/>
</dbReference>
<feature type="chain" id="PRO_5032633547" evidence="3">
    <location>
        <begin position="25"/>
        <end position="215"/>
    </location>
</feature>
<dbReference type="AlphaFoldDB" id="A0A831W743"/>
<dbReference type="SUPFAM" id="SSF50156">
    <property type="entry name" value="PDZ domain-like"/>
    <property type="match status" value="1"/>
</dbReference>
<dbReference type="GO" id="GO:0006508">
    <property type="term" value="P:proteolysis"/>
    <property type="evidence" value="ECO:0007669"/>
    <property type="project" value="InterPro"/>
</dbReference>
<feature type="domain" description="PDZ" evidence="4">
    <location>
        <begin position="28"/>
        <end position="122"/>
    </location>
</feature>
<dbReference type="SMART" id="SM00228">
    <property type="entry name" value="PDZ"/>
    <property type="match status" value="1"/>
</dbReference>
<dbReference type="PANTHER" id="PTHR42837:SF2">
    <property type="entry name" value="MEMBRANE METALLOPROTEASE ARASP2, CHLOROPLASTIC-RELATED"/>
    <property type="match status" value="1"/>
</dbReference>
<feature type="region of interest" description="Disordered" evidence="2">
    <location>
        <begin position="137"/>
        <end position="158"/>
    </location>
</feature>
<comment type="cofactor">
    <cofactor evidence="1">
        <name>Zn(2+)</name>
        <dbReference type="ChEBI" id="CHEBI:29105"/>
    </cofactor>
</comment>
<dbReference type="InterPro" id="IPR001478">
    <property type="entry name" value="PDZ"/>
</dbReference>
<dbReference type="Proteomes" id="UP000886339">
    <property type="component" value="Unassembled WGS sequence"/>
</dbReference>
<sequence length="215" mass="23601">MNKKNLILGMVTALSLPAANVLHAEDAAPTAQQQSAPAYLGIVVGPVPQVVQAQLPEDVAQGQGLMVMRVMPDSPAAADGLKSHDVLLTLDGKKLIAPDDLVSNIRSKTAGEKIKLEVLRHGKVKGIEVTLAAQQRYQPESRRPPFPQQMMPHRSPMPDARSEVRVEESFESIAVNRLPNGKYKAMIEFLDQDGNMKKFEYEGSKDELAEQIKKE</sequence>
<gene>
    <name evidence="5" type="ORF">ENJ12_00620</name>
</gene>
<dbReference type="Pfam" id="PF13180">
    <property type="entry name" value="PDZ_2"/>
    <property type="match status" value="1"/>
</dbReference>
<organism evidence="5">
    <name type="scientific">Thiolapillus brandeum</name>
    <dbReference type="NCBI Taxonomy" id="1076588"/>
    <lineage>
        <taxon>Bacteria</taxon>
        <taxon>Pseudomonadati</taxon>
        <taxon>Pseudomonadota</taxon>
        <taxon>Gammaproteobacteria</taxon>
        <taxon>Chromatiales</taxon>
        <taxon>Sedimenticolaceae</taxon>
        <taxon>Thiolapillus</taxon>
    </lineage>
</organism>
<comment type="caution">
    <text evidence="5">The sequence shown here is derived from an EMBL/GenBank/DDBJ whole genome shotgun (WGS) entry which is preliminary data.</text>
</comment>
<evidence type="ECO:0000256" key="2">
    <source>
        <dbReference type="SAM" id="MobiDB-lite"/>
    </source>
</evidence>
<evidence type="ECO:0000313" key="5">
    <source>
        <dbReference type="EMBL" id="HEC05328.1"/>
    </source>
</evidence>
<dbReference type="PANTHER" id="PTHR42837">
    <property type="entry name" value="REGULATOR OF SIGMA-E PROTEASE RSEP"/>
    <property type="match status" value="1"/>
</dbReference>
<proteinExistence type="predicted"/>
<feature type="non-terminal residue" evidence="5">
    <location>
        <position position="215"/>
    </location>
</feature>
<dbReference type="InterPro" id="IPR036034">
    <property type="entry name" value="PDZ_sf"/>
</dbReference>
<evidence type="ECO:0000259" key="4">
    <source>
        <dbReference type="PROSITE" id="PS50106"/>
    </source>
</evidence>
<dbReference type="GO" id="GO:0004222">
    <property type="term" value="F:metalloendopeptidase activity"/>
    <property type="evidence" value="ECO:0007669"/>
    <property type="project" value="InterPro"/>
</dbReference>
<dbReference type="GO" id="GO:0016020">
    <property type="term" value="C:membrane"/>
    <property type="evidence" value="ECO:0007669"/>
    <property type="project" value="InterPro"/>
</dbReference>
<feature type="signal peptide" evidence="3">
    <location>
        <begin position="1"/>
        <end position="24"/>
    </location>
</feature>